<organism evidence="1 2">
    <name type="scientific">Flavobacterium noncentrifugens</name>
    <dbReference type="NCBI Taxonomy" id="1128970"/>
    <lineage>
        <taxon>Bacteria</taxon>
        <taxon>Pseudomonadati</taxon>
        <taxon>Bacteroidota</taxon>
        <taxon>Flavobacteriia</taxon>
        <taxon>Flavobacteriales</taxon>
        <taxon>Flavobacteriaceae</taxon>
        <taxon>Flavobacterium</taxon>
    </lineage>
</organism>
<proteinExistence type="predicted"/>
<protein>
    <submittedName>
        <fullName evidence="1">Uncharacterized protein</fullName>
    </submittedName>
</protein>
<dbReference type="Proteomes" id="UP000199580">
    <property type="component" value="Unassembled WGS sequence"/>
</dbReference>
<gene>
    <name evidence="1" type="ORF">SAMN04487935_2056</name>
</gene>
<name>A0A1G8XTJ6_9FLAO</name>
<keyword evidence="2" id="KW-1185">Reference proteome</keyword>
<evidence type="ECO:0000313" key="2">
    <source>
        <dbReference type="Proteomes" id="UP000199580"/>
    </source>
</evidence>
<sequence>MKKLFGIFILVFLLNGCDDGDVLVENINFDNVSAAKCGDKGIIYKIKDTEVIQIILSPTVYDANFVNEPGEKTIAITSGDMVRYRFYNGTVTSASVCGDLQPATPTIDSEWIATSGTIVITTSIIYTEPDATTGAYQVARYNHYIQLKNITWNKPEGQQVQDFVFGDYSTLPNTLGLSFNTNLLQICPSNTTLYNVTDSGNAGLQVTGLDPALLTTDSANLDVPKTGTIGATTNKLTYKLFATPLTEDAYESYFCSGSDTPAVTEEWTAVSGTIEVTSTSAGVGIFRHTVRLKNATFKRGENTFYYGNDILYGTFVR</sequence>
<accession>A0A1G8XTJ6</accession>
<dbReference type="AlphaFoldDB" id="A0A1G8XTJ6"/>
<reference evidence="1 2" key="1">
    <citation type="submission" date="2016-10" db="EMBL/GenBank/DDBJ databases">
        <authorList>
            <person name="de Groot N.N."/>
        </authorList>
    </citation>
    <scope>NUCLEOTIDE SEQUENCE [LARGE SCALE GENOMIC DNA]</scope>
    <source>
        <strain evidence="1 2">CGMCC 1.10076</strain>
    </source>
</reference>
<evidence type="ECO:0000313" key="1">
    <source>
        <dbReference type="EMBL" id="SDJ93776.1"/>
    </source>
</evidence>
<dbReference type="RefSeq" id="WP_091394867.1">
    <property type="nucleotide sequence ID" value="NZ_BKAI01000011.1"/>
</dbReference>
<dbReference type="STRING" id="1128970.SAMN04487935_2056"/>
<dbReference type="EMBL" id="FNEZ01000003">
    <property type="protein sequence ID" value="SDJ93776.1"/>
    <property type="molecule type" value="Genomic_DNA"/>
</dbReference>
<dbReference type="OrthoDB" id="1417969at2"/>